<accession>A0A4E0QW67</accession>
<dbReference type="Proteomes" id="UP000230066">
    <property type="component" value="Unassembled WGS sequence"/>
</dbReference>
<evidence type="ECO:0000256" key="1">
    <source>
        <dbReference type="SAM" id="MobiDB-lite"/>
    </source>
</evidence>
<name>A0A4E0QW67_FASHE</name>
<evidence type="ECO:0000313" key="2">
    <source>
        <dbReference type="EMBL" id="THD19159.1"/>
    </source>
</evidence>
<dbReference type="EMBL" id="JXXN02007179">
    <property type="protein sequence ID" value="THD19159.1"/>
    <property type="molecule type" value="Genomic_DNA"/>
</dbReference>
<sequence length="142" mass="16411">MDPMRPQLPLEPRISSKKRRSRSPTDSILQKVAQKNEPISSYVNIFEGFQNSKRSTTDHSSQYWTTERRFVDSYTSNSSHLFPRDQGPPGGLGPPRPYIRMPYLQSRLSFNSQRGRYPGYGSNYQGVRQGFQRHPYVDLDAP</sequence>
<feature type="region of interest" description="Disordered" evidence="1">
    <location>
        <begin position="1"/>
        <end position="33"/>
    </location>
</feature>
<protein>
    <submittedName>
        <fullName evidence="2">Uncharacterized protein</fullName>
    </submittedName>
</protein>
<proteinExistence type="predicted"/>
<keyword evidence="3" id="KW-1185">Reference proteome</keyword>
<evidence type="ECO:0000313" key="3">
    <source>
        <dbReference type="Proteomes" id="UP000230066"/>
    </source>
</evidence>
<comment type="caution">
    <text evidence="2">The sequence shown here is derived from an EMBL/GenBank/DDBJ whole genome shotgun (WGS) entry which is preliminary data.</text>
</comment>
<gene>
    <name evidence="2" type="ORF">D915_010103</name>
</gene>
<organism evidence="2 3">
    <name type="scientific">Fasciola hepatica</name>
    <name type="common">Liver fluke</name>
    <dbReference type="NCBI Taxonomy" id="6192"/>
    <lineage>
        <taxon>Eukaryota</taxon>
        <taxon>Metazoa</taxon>
        <taxon>Spiralia</taxon>
        <taxon>Lophotrochozoa</taxon>
        <taxon>Platyhelminthes</taxon>
        <taxon>Trematoda</taxon>
        <taxon>Digenea</taxon>
        <taxon>Plagiorchiida</taxon>
        <taxon>Echinostomata</taxon>
        <taxon>Echinostomatoidea</taxon>
        <taxon>Fasciolidae</taxon>
        <taxon>Fasciola</taxon>
    </lineage>
</organism>
<reference evidence="2" key="1">
    <citation type="submission" date="2019-03" db="EMBL/GenBank/DDBJ databases">
        <title>Improved annotation for the trematode Fasciola hepatica.</title>
        <authorList>
            <person name="Choi Y.-J."/>
            <person name="Martin J."/>
            <person name="Mitreva M."/>
        </authorList>
    </citation>
    <scope>NUCLEOTIDE SEQUENCE [LARGE SCALE GENOMIC DNA]</scope>
</reference>
<dbReference type="AlphaFoldDB" id="A0A4E0QW67"/>
<feature type="region of interest" description="Disordered" evidence="1">
    <location>
        <begin position="76"/>
        <end position="99"/>
    </location>
</feature>